<protein>
    <recommendedName>
        <fullName evidence="3">Methyltransferase type 11 domain-containing protein</fullName>
    </recommendedName>
</protein>
<dbReference type="Ensembl" id="ENSTMTT00000024349.1">
    <property type="protein sequence ID" value="ENSTMTP00000023519.1"/>
    <property type="gene ID" value="ENSTMTG00000017144.1"/>
</dbReference>
<accession>A0A674JWJ6</accession>
<dbReference type="PANTHER" id="PTHR45036:SF1">
    <property type="entry name" value="METHYLTRANSFERASE LIKE 7A"/>
    <property type="match status" value="1"/>
</dbReference>
<feature type="compositionally biased region" description="Basic and acidic residues" evidence="1">
    <location>
        <begin position="274"/>
        <end position="286"/>
    </location>
</feature>
<proteinExistence type="predicted"/>
<dbReference type="AlphaFoldDB" id="A0A674JWJ6"/>
<dbReference type="InterPro" id="IPR029063">
    <property type="entry name" value="SAM-dependent_MTases_sf"/>
</dbReference>
<feature type="region of interest" description="Disordered" evidence="1">
    <location>
        <begin position="256"/>
        <end position="293"/>
    </location>
</feature>
<dbReference type="PANTHER" id="PTHR45036">
    <property type="entry name" value="METHYLTRANSFERASE LIKE 7B"/>
    <property type="match status" value="1"/>
</dbReference>
<dbReference type="FunCoup" id="A0A674JWJ6">
    <property type="interactions" value="69"/>
</dbReference>
<evidence type="ECO:0000313" key="5">
    <source>
        <dbReference type="Proteomes" id="UP000472274"/>
    </source>
</evidence>
<evidence type="ECO:0000313" key="4">
    <source>
        <dbReference type="Ensembl" id="ENSTMTP00000023519.1"/>
    </source>
</evidence>
<dbReference type="InParanoid" id="A0A674JWJ6"/>
<dbReference type="Gene3D" id="3.40.50.150">
    <property type="entry name" value="Vaccinia Virus protein VP39"/>
    <property type="match status" value="1"/>
</dbReference>
<name>A0A674JWJ6_9SAUR</name>
<reference evidence="4" key="2">
    <citation type="submission" date="2025-09" db="UniProtKB">
        <authorList>
            <consortium name="Ensembl"/>
        </authorList>
    </citation>
    <scope>IDENTIFICATION</scope>
</reference>
<evidence type="ECO:0000256" key="1">
    <source>
        <dbReference type="SAM" id="MobiDB-lite"/>
    </source>
</evidence>
<dbReference type="InterPro" id="IPR052356">
    <property type="entry name" value="Thiol_S-MT"/>
</dbReference>
<evidence type="ECO:0000259" key="3">
    <source>
        <dbReference type="Pfam" id="PF08241"/>
    </source>
</evidence>
<evidence type="ECO:0000256" key="2">
    <source>
        <dbReference type="SAM" id="Phobius"/>
    </source>
</evidence>
<keyword evidence="2" id="KW-1133">Transmembrane helix</keyword>
<dbReference type="GeneTree" id="ENSGT00940000154786"/>
<reference evidence="4" key="1">
    <citation type="submission" date="2025-08" db="UniProtKB">
        <authorList>
            <consortium name="Ensembl"/>
        </authorList>
    </citation>
    <scope>IDENTIFICATION</scope>
</reference>
<dbReference type="Proteomes" id="UP000472274">
    <property type="component" value="Unplaced"/>
</dbReference>
<keyword evidence="5" id="KW-1185">Reference proteome</keyword>
<dbReference type="CDD" id="cd02440">
    <property type="entry name" value="AdoMet_MTases"/>
    <property type="match status" value="1"/>
</dbReference>
<dbReference type="SUPFAM" id="SSF53335">
    <property type="entry name" value="S-adenosyl-L-methionine-dependent methyltransferases"/>
    <property type="match status" value="1"/>
</dbReference>
<feature type="domain" description="Methyltransferase type 11" evidence="3">
    <location>
        <begin position="77"/>
        <end position="174"/>
    </location>
</feature>
<dbReference type="Pfam" id="PF08241">
    <property type="entry name" value="Methyltransf_11"/>
    <property type="match status" value="1"/>
</dbReference>
<dbReference type="InterPro" id="IPR013216">
    <property type="entry name" value="Methyltransf_11"/>
</dbReference>
<keyword evidence="2" id="KW-0812">Transmembrane</keyword>
<sequence length="293" mass="33244">MAKAVVLFLRVCVQLLALPIYLLSFLGIWDPFCKKIFLPFFMEKFTASYNRMVSRHKQELFCNLQEFAGPSGELTLLEIGTGTGANFQFYPPGCKITCTDINLNFQHGVSKSMAQNQHLQFQPFLVIPGEDLNQVADSSMDAVVCTLVLCSVQSIEGVLKEVLRVLRAGGAFYFLEHVAADPTSWSSFWQQVYYPTWKLVFDECHLTREIWKNLEQATFSEIKLRHIQVPLYWTPVQSHIIGYPIRLNWAPRQEGPALQLSTPPPAHFPSPASRESEIRGKSEQEQGRAGSTR</sequence>
<gene>
    <name evidence="4" type="primary">LOC112116981</name>
</gene>
<keyword evidence="2" id="KW-0472">Membrane</keyword>
<organism evidence="4 5">
    <name type="scientific">Terrapene triunguis</name>
    <name type="common">Three-toed box turtle</name>
    <dbReference type="NCBI Taxonomy" id="2587831"/>
    <lineage>
        <taxon>Eukaryota</taxon>
        <taxon>Metazoa</taxon>
        <taxon>Chordata</taxon>
        <taxon>Craniata</taxon>
        <taxon>Vertebrata</taxon>
        <taxon>Euteleostomi</taxon>
        <taxon>Archelosauria</taxon>
        <taxon>Testudinata</taxon>
        <taxon>Testudines</taxon>
        <taxon>Cryptodira</taxon>
        <taxon>Durocryptodira</taxon>
        <taxon>Testudinoidea</taxon>
        <taxon>Emydidae</taxon>
        <taxon>Terrapene</taxon>
    </lineage>
</organism>
<dbReference type="GO" id="GO:0008757">
    <property type="term" value="F:S-adenosylmethionine-dependent methyltransferase activity"/>
    <property type="evidence" value="ECO:0007669"/>
    <property type="project" value="InterPro"/>
</dbReference>
<feature type="transmembrane region" description="Helical" evidence="2">
    <location>
        <begin position="7"/>
        <end position="29"/>
    </location>
</feature>